<sequence>MTFTKYCKPIKKNTTVVKNEKKCKDALFKDGRSKPSTDIDFNNNKITNLGPIVEDDHLGSKEYADAIVSGIKYSSFIKSGQSVTINTSKNPNWTYILGTVRFVDQYLPMVIFKNVNKYAYRFVQRGYGANITHDYFGDVKLKNITKTGFQLEPRNFGYYEVGRDDKSFTRKDNDEEYGIQQIIVY</sequence>
<reference evidence="1" key="1">
    <citation type="journal article" date="2017" name="Arch. Virol.">
        <title>Complete genome sequence of shrimp hemocyte iridescent virus (SHIV) isolated from white leg shrimp, Litopenaeus vannamei.</title>
        <authorList>
            <person name="Qiu L."/>
            <person name="Chen M.M."/>
            <person name="Wang R.Y."/>
            <person name="Wan X.Y."/>
            <person name="Li C."/>
            <person name="Zhang Q.L."/>
            <person name="Dong X."/>
            <person name="Yang B."/>
            <person name="Xiang J.H."/>
            <person name="Huang J."/>
        </authorList>
    </citation>
    <scope>NUCLEOTIDE SEQUENCE [LARGE SCALE GENOMIC DNA]</scope>
    <source>
        <strain evidence="1">20141215</strain>
    </source>
</reference>
<accession>A0A291B0W4</accession>
<dbReference type="Proteomes" id="UP000297192">
    <property type="component" value="Segment"/>
</dbReference>
<gene>
    <name evidence="1" type="primary">115L</name>
</gene>
<dbReference type="KEGG" id="vg:65099887"/>
<evidence type="ECO:0000313" key="2">
    <source>
        <dbReference type="Proteomes" id="UP000297192"/>
    </source>
</evidence>
<organism evidence="1">
    <name type="scientific">Shrimp hemocyte iridescent virus</name>
    <dbReference type="NCBI Taxonomy" id="2039780"/>
    <lineage>
        <taxon>Viruses</taxon>
        <taxon>Varidnaviria</taxon>
        <taxon>Bamfordvirae</taxon>
        <taxon>Nucleocytoviricota</taxon>
        <taxon>Megaviricetes</taxon>
        <taxon>Pimascovirales</taxon>
        <taxon>Pimascovirales incertae sedis</taxon>
        <taxon>Iridoviridae</taxon>
        <taxon>Betairidovirinae</taxon>
        <taxon>Decapodiridovirus</taxon>
        <taxon>Decapodiridovirus litopenaeus1</taxon>
        <taxon>Decapod iridescent virus 1</taxon>
    </lineage>
</organism>
<dbReference type="EMBL" id="MF599468">
    <property type="protein sequence ID" value="ATE87124.1"/>
    <property type="molecule type" value="Genomic_DNA"/>
</dbReference>
<reference evidence="1" key="2">
    <citation type="journal article" date="2017" name="Sci. Rep.">
        <title>Characterization of a new member of Iridoviridae, Shrimp hemocyte iridescent virus (SHIV), found in white leg shrimp (Litopenaeus vannamei).</title>
        <authorList>
            <person name="Qiu L."/>
            <person name="Chen M.M."/>
            <person name="Wan X.Y."/>
            <person name="Li C."/>
            <person name="Zhang Q.L."/>
            <person name="Wang R.Y."/>
            <person name="Cheng D.Y."/>
            <person name="Dong X."/>
            <person name="Yang B."/>
            <person name="Wang X.H."/>
            <person name="Xiang J.H."/>
            <person name="Huang J."/>
        </authorList>
    </citation>
    <scope>NUCLEOTIDE SEQUENCE [LARGE SCALE GENOMIC DNA]</scope>
    <source>
        <strain evidence="1">20141215</strain>
    </source>
</reference>
<evidence type="ECO:0000313" key="1">
    <source>
        <dbReference type="EMBL" id="ATE87124.1"/>
    </source>
</evidence>
<name>A0A291B0W4_9VIRU</name>
<dbReference type="GeneID" id="65099887"/>
<protein>
    <submittedName>
        <fullName evidence="1">Uncharacterized protein</fullName>
    </submittedName>
</protein>
<proteinExistence type="predicted"/>
<keyword evidence="2" id="KW-1185">Reference proteome</keyword>
<dbReference type="RefSeq" id="YP_010084867.1">
    <property type="nucleotide sequence ID" value="NC_055165.1"/>
</dbReference>